<reference evidence="1 2" key="1">
    <citation type="submission" date="2018-06" db="EMBL/GenBank/DDBJ databases">
        <title>Genomic Encyclopedia of Archaeal and Bacterial Type Strains, Phase II (KMG-II): from individual species to whole genera.</title>
        <authorList>
            <person name="Goeker M."/>
        </authorList>
    </citation>
    <scope>NUCLEOTIDE SEQUENCE [LARGE SCALE GENOMIC DNA]</scope>
    <source>
        <strain evidence="1 2">DSM 22009</strain>
    </source>
</reference>
<accession>A0A2W7NE88</accession>
<organism evidence="1 2">
    <name type="scientific">Palleronia aestuarii</name>
    <dbReference type="NCBI Taxonomy" id="568105"/>
    <lineage>
        <taxon>Bacteria</taxon>
        <taxon>Pseudomonadati</taxon>
        <taxon>Pseudomonadota</taxon>
        <taxon>Alphaproteobacteria</taxon>
        <taxon>Rhodobacterales</taxon>
        <taxon>Roseobacteraceae</taxon>
        <taxon>Palleronia</taxon>
    </lineage>
</organism>
<dbReference type="EMBL" id="QKZL01000031">
    <property type="protein sequence ID" value="PZX11426.1"/>
    <property type="molecule type" value="Genomic_DNA"/>
</dbReference>
<keyword evidence="2" id="KW-1185">Reference proteome</keyword>
<sequence length="252" mass="28441">MNVATYGRGGRFAMTDRGSDALRRGRDFLTIGPSSMYWNGEELQIEIDEVSSPPLVSRMKGRITVRPIALTAAEVALDPEGEHIWRPFAPAARIEVDLGRRGRWSGHGYFDANFGTGPLERDFSAWSWGRFPTQDGATCFYEAVPRHGAPLSIGLDFAKDGAVSEIERPPRARLRRSLWGVARETRADQGYLPRQVKGMLDAPFYCRSVVRTQIKGQEVTGVHETIDLDRFAKGWLMPMIAMRVPRRRSWNF</sequence>
<dbReference type="SUPFAM" id="SSF159245">
    <property type="entry name" value="AttH-like"/>
    <property type="match status" value="1"/>
</dbReference>
<dbReference type="CDD" id="cd21471">
    <property type="entry name" value="CrtC-like"/>
    <property type="match status" value="1"/>
</dbReference>
<dbReference type="Proteomes" id="UP000248916">
    <property type="component" value="Unassembled WGS sequence"/>
</dbReference>
<evidence type="ECO:0000313" key="1">
    <source>
        <dbReference type="EMBL" id="PZX11426.1"/>
    </source>
</evidence>
<gene>
    <name evidence="1" type="ORF">LX81_03931</name>
</gene>
<name>A0A2W7NE88_9RHOB</name>
<protein>
    <submittedName>
        <fullName evidence="1">Carotenoid 1,2-hydratase</fullName>
    </submittedName>
</protein>
<dbReference type="AlphaFoldDB" id="A0A2W7NE88"/>
<proteinExistence type="predicted"/>
<evidence type="ECO:0000313" key="2">
    <source>
        <dbReference type="Proteomes" id="UP000248916"/>
    </source>
</evidence>
<comment type="caution">
    <text evidence="1">The sequence shown here is derived from an EMBL/GenBank/DDBJ whole genome shotgun (WGS) entry which is preliminary data.</text>
</comment>